<evidence type="ECO:0000256" key="2">
    <source>
        <dbReference type="ARBA" id="ARBA00022679"/>
    </source>
</evidence>
<keyword evidence="3" id="KW-0819">tRNA processing</keyword>
<gene>
    <name evidence="11" type="ORF">H9714_02650</name>
</gene>
<dbReference type="CDD" id="cd05398">
    <property type="entry name" value="NT_ClassII-CCAase"/>
    <property type="match status" value="1"/>
</dbReference>
<dbReference type="PANTHER" id="PTHR46173">
    <property type="entry name" value="CCA TRNA NUCLEOTIDYLTRANSFERASE 1, MITOCHONDRIAL"/>
    <property type="match status" value="1"/>
</dbReference>
<dbReference type="AlphaFoldDB" id="A0A9D2S5R6"/>
<evidence type="ECO:0000256" key="6">
    <source>
        <dbReference type="ARBA" id="ARBA00022741"/>
    </source>
</evidence>
<dbReference type="SUPFAM" id="SSF81301">
    <property type="entry name" value="Nucleotidyltransferase"/>
    <property type="match status" value="1"/>
</dbReference>
<sequence length="450" mass="49983">MEYALDPGALALLGDLERAGYRAYLVGGCVRDLLRGERPHDWDICTSARPEEVLALFSGETVVPTGLRHGTVTVRLEHRPYEVTTFRVDGTYSDGRRPDAVRFTADLKEDLARRDFTINAMAMDAAGRLYDPFGGAEDLKRGLLRCVGDPSRRFQEDGLRILRGLRFAAVLGFSLEPETARSLRQTRDGLRRVAAERIQAELSRLLPGPAAGAVLRAFPEVFWVFWPELEPMKGFHQHSPWHSWDVWEHTLRALEAAPPDLALRLAALLHDVGKPACFTRDRSGNGHFYGHPARSASTAEEMLRRLRFDHALQARVVLLVERHHLDLPPQETLLRRRLRQLGPEVVFQLLALQRADTRGQAPEIAAPRLLELDRAEALARSILAQRPCLTLKDLAVNGRDVLALGAAPGPAVGRVLQSLLEQVSEGALPNEREALLSAARVRVTSPSDSG</sequence>
<accession>A0A9D2S5R6</accession>
<evidence type="ECO:0000259" key="10">
    <source>
        <dbReference type="PROSITE" id="PS51831"/>
    </source>
</evidence>
<dbReference type="Proteomes" id="UP000824208">
    <property type="component" value="Unassembled WGS sequence"/>
</dbReference>
<dbReference type="InterPro" id="IPR002646">
    <property type="entry name" value="PolA_pol_head_dom"/>
</dbReference>
<dbReference type="Pfam" id="PF01743">
    <property type="entry name" value="PolyA_pol"/>
    <property type="match status" value="1"/>
</dbReference>
<keyword evidence="2 9" id="KW-0808">Transferase</keyword>
<keyword evidence="7" id="KW-0460">Magnesium</keyword>
<dbReference type="InterPro" id="IPR032828">
    <property type="entry name" value="PolyA_RNA-bd"/>
</dbReference>
<dbReference type="GO" id="GO:0000049">
    <property type="term" value="F:tRNA binding"/>
    <property type="evidence" value="ECO:0007669"/>
    <property type="project" value="TreeGrafter"/>
</dbReference>
<dbReference type="PANTHER" id="PTHR46173:SF1">
    <property type="entry name" value="CCA TRNA NUCLEOTIDYLTRANSFERASE 1, MITOCHONDRIAL"/>
    <property type="match status" value="1"/>
</dbReference>
<keyword evidence="5" id="KW-0479">Metal-binding</keyword>
<organism evidence="11 12">
    <name type="scientific">Candidatus Flavonifractor intestinipullorum</name>
    <dbReference type="NCBI Taxonomy" id="2838587"/>
    <lineage>
        <taxon>Bacteria</taxon>
        <taxon>Bacillati</taxon>
        <taxon>Bacillota</taxon>
        <taxon>Clostridia</taxon>
        <taxon>Eubacteriales</taxon>
        <taxon>Oscillospiraceae</taxon>
        <taxon>Flavonifractor</taxon>
    </lineage>
</organism>
<keyword evidence="8 9" id="KW-0694">RNA-binding</keyword>
<feature type="domain" description="HD" evidence="10">
    <location>
        <begin position="239"/>
        <end position="355"/>
    </location>
</feature>
<comment type="cofactor">
    <cofactor evidence="1">
        <name>Mg(2+)</name>
        <dbReference type="ChEBI" id="CHEBI:18420"/>
    </cofactor>
</comment>
<dbReference type="PROSITE" id="PS51831">
    <property type="entry name" value="HD"/>
    <property type="match status" value="1"/>
</dbReference>
<dbReference type="InterPro" id="IPR043519">
    <property type="entry name" value="NT_sf"/>
</dbReference>
<dbReference type="Pfam" id="PF13735">
    <property type="entry name" value="tRNA_NucTran2_2"/>
    <property type="match status" value="1"/>
</dbReference>
<dbReference type="InterPro" id="IPR032810">
    <property type="entry name" value="CCA-adding_enz_C"/>
</dbReference>
<dbReference type="EMBL" id="DWYC01000031">
    <property type="protein sequence ID" value="HJB56430.1"/>
    <property type="molecule type" value="Genomic_DNA"/>
</dbReference>
<evidence type="ECO:0000256" key="3">
    <source>
        <dbReference type="ARBA" id="ARBA00022694"/>
    </source>
</evidence>
<evidence type="ECO:0000313" key="12">
    <source>
        <dbReference type="Proteomes" id="UP000824208"/>
    </source>
</evidence>
<evidence type="ECO:0000313" key="11">
    <source>
        <dbReference type="EMBL" id="HJB56430.1"/>
    </source>
</evidence>
<dbReference type="GO" id="GO:0000166">
    <property type="term" value="F:nucleotide binding"/>
    <property type="evidence" value="ECO:0007669"/>
    <property type="project" value="UniProtKB-KW"/>
</dbReference>
<name>A0A9D2S5R6_9FIRM</name>
<evidence type="ECO:0000256" key="5">
    <source>
        <dbReference type="ARBA" id="ARBA00022723"/>
    </source>
</evidence>
<dbReference type="GO" id="GO:0046872">
    <property type="term" value="F:metal ion binding"/>
    <property type="evidence" value="ECO:0007669"/>
    <property type="project" value="UniProtKB-KW"/>
</dbReference>
<dbReference type="Pfam" id="PF12627">
    <property type="entry name" value="PolyA_pol_RNAbd"/>
    <property type="match status" value="1"/>
</dbReference>
<protein>
    <submittedName>
        <fullName evidence="11">HD domain-containing protein</fullName>
    </submittedName>
</protein>
<reference evidence="11" key="1">
    <citation type="journal article" date="2021" name="PeerJ">
        <title>Extensive microbial diversity within the chicken gut microbiome revealed by metagenomics and culture.</title>
        <authorList>
            <person name="Gilroy R."/>
            <person name="Ravi A."/>
            <person name="Getino M."/>
            <person name="Pursley I."/>
            <person name="Horton D.L."/>
            <person name="Alikhan N.F."/>
            <person name="Baker D."/>
            <person name="Gharbi K."/>
            <person name="Hall N."/>
            <person name="Watson M."/>
            <person name="Adriaenssens E.M."/>
            <person name="Foster-Nyarko E."/>
            <person name="Jarju S."/>
            <person name="Secka A."/>
            <person name="Antonio M."/>
            <person name="Oren A."/>
            <person name="Chaudhuri R.R."/>
            <person name="La Ragione R."/>
            <person name="Hildebrand F."/>
            <person name="Pallen M.J."/>
        </authorList>
    </citation>
    <scope>NUCLEOTIDE SEQUENCE</scope>
    <source>
        <strain evidence="11">CHK189-11263</strain>
    </source>
</reference>
<dbReference type="InterPro" id="IPR006674">
    <property type="entry name" value="HD_domain"/>
</dbReference>
<keyword evidence="6" id="KW-0547">Nucleotide-binding</keyword>
<evidence type="ECO:0000256" key="9">
    <source>
        <dbReference type="RuleBase" id="RU003953"/>
    </source>
</evidence>
<comment type="similarity">
    <text evidence="9">Belongs to the tRNA nucleotidyltransferase/poly(A) polymerase family.</text>
</comment>
<dbReference type="InterPro" id="IPR050264">
    <property type="entry name" value="Bact_CCA-adding_enz_type3_sf"/>
</dbReference>
<keyword evidence="4" id="KW-0548">Nucleotidyltransferase</keyword>
<dbReference type="Gene3D" id="3.30.460.10">
    <property type="entry name" value="Beta Polymerase, domain 2"/>
    <property type="match status" value="1"/>
</dbReference>
<evidence type="ECO:0000256" key="8">
    <source>
        <dbReference type="ARBA" id="ARBA00022884"/>
    </source>
</evidence>
<evidence type="ECO:0000256" key="7">
    <source>
        <dbReference type="ARBA" id="ARBA00022842"/>
    </source>
</evidence>
<reference evidence="11" key="2">
    <citation type="submission" date="2021-04" db="EMBL/GenBank/DDBJ databases">
        <authorList>
            <person name="Gilroy R."/>
        </authorList>
    </citation>
    <scope>NUCLEOTIDE SEQUENCE</scope>
    <source>
        <strain evidence="11">CHK189-11263</strain>
    </source>
</reference>
<dbReference type="Gene3D" id="1.10.246.80">
    <property type="match status" value="1"/>
</dbReference>
<dbReference type="SUPFAM" id="SSF81891">
    <property type="entry name" value="Poly A polymerase C-terminal region-like"/>
    <property type="match status" value="1"/>
</dbReference>
<comment type="caution">
    <text evidence="11">The sequence shown here is derived from an EMBL/GenBank/DDBJ whole genome shotgun (WGS) entry which is preliminary data.</text>
</comment>
<dbReference type="GO" id="GO:0016779">
    <property type="term" value="F:nucleotidyltransferase activity"/>
    <property type="evidence" value="ECO:0007669"/>
    <property type="project" value="UniProtKB-KW"/>
</dbReference>
<proteinExistence type="inferred from homology"/>
<dbReference type="GO" id="GO:0008033">
    <property type="term" value="P:tRNA processing"/>
    <property type="evidence" value="ECO:0007669"/>
    <property type="project" value="UniProtKB-KW"/>
</dbReference>
<dbReference type="Gene3D" id="1.10.3090.10">
    <property type="entry name" value="cca-adding enzyme, domain 2"/>
    <property type="match status" value="1"/>
</dbReference>
<evidence type="ECO:0000256" key="4">
    <source>
        <dbReference type="ARBA" id="ARBA00022695"/>
    </source>
</evidence>
<evidence type="ECO:0000256" key="1">
    <source>
        <dbReference type="ARBA" id="ARBA00001946"/>
    </source>
</evidence>